<name>A0ACB6QXU3_9PLEO</name>
<comment type="caution">
    <text evidence="1">The sequence shown here is derived from an EMBL/GenBank/DDBJ whole genome shotgun (WGS) entry which is preliminary data.</text>
</comment>
<protein>
    <submittedName>
        <fullName evidence="1">Uncharacterized protein</fullName>
    </submittedName>
</protein>
<keyword evidence="2" id="KW-1185">Reference proteome</keyword>
<evidence type="ECO:0000313" key="1">
    <source>
        <dbReference type="EMBL" id="KAF2471736.1"/>
    </source>
</evidence>
<dbReference type="EMBL" id="MU003504">
    <property type="protein sequence ID" value="KAF2471736.1"/>
    <property type="molecule type" value="Genomic_DNA"/>
</dbReference>
<accession>A0ACB6QXU3</accession>
<sequence length="409" mass="46704">MGAFFFILAKGTIYSGYRHLDAYDTDCLELFSQVLNGVLKDSTFDALHEGLPVKWQLPYDTFYPFGDRRGAGIETVWTFELDNDMLLFSKRDCGGRLALPLVRQRPITLSDFEPLEPPRQPTLSLGDDSLLTPPCWEPRLYVPERNKAFLSRVLNDFGYQWRHILRSRYNDLTFRKLARAVIRIATLDFNVVEITKPRHGQSSGPMVWIDSLPEWDPFDSHFTRVGQLWIAMSQDLKEGLSLVQRHVFTKTGNAGDSCLRSADVVDTYLILSVRHIVFCRASRDKVEWTQPEPCFNGVDSLSDRALDMLLSATSTSPCQTPIHNLPTEIQNKIIKYTSQGSVEAARMGCILGLGLPFLWKDGDLPLEREEAHRNRSEITPAESQLWFDNYMSGISYKGNRHLDVRTFSD</sequence>
<proteinExistence type="predicted"/>
<gene>
    <name evidence="1" type="ORF">BDR25DRAFT_285330</name>
</gene>
<organism evidence="1 2">
    <name type="scientific">Lindgomyces ingoldianus</name>
    <dbReference type="NCBI Taxonomy" id="673940"/>
    <lineage>
        <taxon>Eukaryota</taxon>
        <taxon>Fungi</taxon>
        <taxon>Dikarya</taxon>
        <taxon>Ascomycota</taxon>
        <taxon>Pezizomycotina</taxon>
        <taxon>Dothideomycetes</taxon>
        <taxon>Pleosporomycetidae</taxon>
        <taxon>Pleosporales</taxon>
        <taxon>Lindgomycetaceae</taxon>
        <taxon>Lindgomyces</taxon>
    </lineage>
</organism>
<dbReference type="Proteomes" id="UP000799755">
    <property type="component" value="Unassembled WGS sequence"/>
</dbReference>
<reference evidence="1" key="1">
    <citation type="journal article" date="2020" name="Stud. Mycol.">
        <title>101 Dothideomycetes genomes: a test case for predicting lifestyles and emergence of pathogens.</title>
        <authorList>
            <person name="Haridas S."/>
            <person name="Albert R."/>
            <person name="Binder M."/>
            <person name="Bloem J."/>
            <person name="Labutti K."/>
            <person name="Salamov A."/>
            <person name="Andreopoulos B."/>
            <person name="Baker S."/>
            <person name="Barry K."/>
            <person name="Bills G."/>
            <person name="Bluhm B."/>
            <person name="Cannon C."/>
            <person name="Castanera R."/>
            <person name="Culley D."/>
            <person name="Daum C."/>
            <person name="Ezra D."/>
            <person name="Gonzalez J."/>
            <person name="Henrissat B."/>
            <person name="Kuo A."/>
            <person name="Liang C."/>
            <person name="Lipzen A."/>
            <person name="Lutzoni F."/>
            <person name="Magnuson J."/>
            <person name="Mondo S."/>
            <person name="Nolan M."/>
            <person name="Ohm R."/>
            <person name="Pangilinan J."/>
            <person name="Park H.-J."/>
            <person name="Ramirez L."/>
            <person name="Alfaro M."/>
            <person name="Sun H."/>
            <person name="Tritt A."/>
            <person name="Yoshinaga Y."/>
            <person name="Zwiers L.-H."/>
            <person name="Turgeon B."/>
            <person name="Goodwin S."/>
            <person name="Spatafora J."/>
            <person name="Crous P."/>
            <person name="Grigoriev I."/>
        </authorList>
    </citation>
    <scope>NUCLEOTIDE SEQUENCE</scope>
    <source>
        <strain evidence="1">ATCC 200398</strain>
    </source>
</reference>
<evidence type="ECO:0000313" key="2">
    <source>
        <dbReference type="Proteomes" id="UP000799755"/>
    </source>
</evidence>